<feature type="coiled-coil region" evidence="1">
    <location>
        <begin position="174"/>
        <end position="201"/>
    </location>
</feature>
<organism evidence="3 4">
    <name type="scientific">Rufibacter tibetensis</name>
    <dbReference type="NCBI Taxonomy" id="512763"/>
    <lineage>
        <taxon>Bacteria</taxon>
        <taxon>Pseudomonadati</taxon>
        <taxon>Bacteroidota</taxon>
        <taxon>Cytophagia</taxon>
        <taxon>Cytophagales</taxon>
        <taxon>Hymenobacteraceae</taxon>
        <taxon>Rufibacter</taxon>
    </lineage>
</organism>
<dbReference type="PATRIC" id="fig|512763.3.peg.3693"/>
<gene>
    <name evidence="3" type="ORF">DC20_16785</name>
</gene>
<keyword evidence="1" id="KW-0175">Coiled coil</keyword>
<proteinExistence type="predicted"/>
<keyword evidence="4" id="KW-1185">Reference proteome</keyword>
<evidence type="ECO:0000256" key="1">
    <source>
        <dbReference type="SAM" id="Coils"/>
    </source>
</evidence>
<dbReference type="STRING" id="512763.DC20_16785"/>
<dbReference type="KEGG" id="rti:DC20_16785"/>
<dbReference type="EMBL" id="CP012643">
    <property type="protein sequence ID" value="ALJ00323.1"/>
    <property type="molecule type" value="Genomic_DNA"/>
</dbReference>
<keyword evidence="2" id="KW-0812">Transmembrane</keyword>
<keyword evidence="2" id="KW-1133">Transmembrane helix</keyword>
<reference evidence="3 4" key="1">
    <citation type="submission" date="2015-08" db="EMBL/GenBank/DDBJ databases">
        <title>Complete genome sequence of Rufibacter tibetensis strain 1351t, a radiation-resistant bacterium from tibet plateau.</title>
        <authorList>
            <person name="Dai J."/>
        </authorList>
    </citation>
    <scope>NUCLEOTIDE SEQUENCE [LARGE SCALE GENOMIC DNA]</scope>
    <source>
        <strain evidence="3 4">1351</strain>
    </source>
</reference>
<protein>
    <recommendedName>
        <fullName evidence="5">Polysaccharide chain length determinant N-terminal domain-containing protein</fullName>
    </recommendedName>
</protein>
<dbReference type="OrthoDB" id="979029at2"/>
<dbReference type="RefSeq" id="WP_062544887.1">
    <property type="nucleotide sequence ID" value="NZ_CP012643.1"/>
</dbReference>
<keyword evidence="2" id="KW-0472">Membrane</keyword>
<sequence>MDKPSLREDRITDEIDLRIVFRKLGSFFKRFLNQFREAIFLLLRRWPLVLLLTLVGVGIGFLVYSLKKPYYQSSITVAPSEIRNEYFEDQVNRLYSLINDANFEVVASDLKITPEEASKIKSVKYVSIDHVRVAPDSVMAGSPFKVEVQLYDNQYFGPFQEALVGYFNRNPFFSRTTQAKKEQLSARIAKLKQDIASIDSMKQLAVNLRGPANGFVYGEPLDPTNLYKQSAALFETQSELEAELRNLETVQVVVGFAPLLHQTGPRFKLHLFLGAVGGFLLAFFVVMRIESRKNKSRNRFAEV</sequence>
<evidence type="ECO:0008006" key="5">
    <source>
        <dbReference type="Google" id="ProtNLM"/>
    </source>
</evidence>
<name>A0A0P0CL62_9BACT</name>
<evidence type="ECO:0000313" key="3">
    <source>
        <dbReference type="EMBL" id="ALJ00323.1"/>
    </source>
</evidence>
<evidence type="ECO:0000256" key="2">
    <source>
        <dbReference type="SAM" id="Phobius"/>
    </source>
</evidence>
<dbReference type="AlphaFoldDB" id="A0A0P0CL62"/>
<dbReference type="Proteomes" id="UP000061382">
    <property type="component" value="Chromosome"/>
</dbReference>
<accession>A0A0P0CL62</accession>
<feature type="transmembrane region" description="Helical" evidence="2">
    <location>
        <begin position="46"/>
        <end position="66"/>
    </location>
</feature>
<feature type="transmembrane region" description="Helical" evidence="2">
    <location>
        <begin position="269"/>
        <end position="289"/>
    </location>
</feature>
<evidence type="ECO:0000313" key="4">
    <source>
        <dbReference type="Proteomes" id="UP000061382"/>
    </source>
</evidence>